<dbReference type="EMBL" id="CP021255">
    <property type="protein sequence ID" value="AVD70185.1"/>
    <property type="molecule type" value="Genomic_DNA"/>
</dbReference>
<evidence type="ECO:0000313" key="3">
    <source>
        <dbReference type="Proteomes" id="UP000239867"/>
    </source>
</evidence>
<dbReference type="KEGG" id="deo:CAY53_00730"/>
<accession>A0A2L1GKI4</accession>
<feature type="region of interest" description="Disordered" evidence="1">
    <location>
        <begin position="13"/>
        <end position="38"/>
    </location>
</feature>
<sequence length="81" mass="8667">MFSCFIIGVHKNEKRKDAGRQQTGRTRNKKGGGAVKQKVGKIARKAPHSYPALCPCSGFFGRVDPGAAAMLFQVAARFSAG</sequence>
<organism evidence="2 3">
    <name type="scientific">Desulfobulbus oralis</name>
    <dbReference type="NCBI Taxonomy" id="1986146"/>
    <lineage>
        <taxon>Bacteria</taxon>
        <taxon>Pseudomonadati</taxon>
        <taxon>Thermodesulfobacteriota</taxon>
        <taxon>Desulfobulbia</taxon>
        <taxon>Desulfobulbales</taxon>
        <taxon>Desulfobulbaceae</taxon>
        <taxon>Desulfobulbus</taxon>
    </lineage>
</organism>
<gene>
    <name evidence="2" type="ORF">CAY53_00730</name>
</gene>
<keyword evidence="3" id="KW-1185">Reference proteome</keyword>
<proteinExistence type="predicted"/>
<dbReference type="Proteomes" id="UP000239867">
    <property type="component" value="Chromosome"/>
</dbReference>
<name>A0A2L1GKI4_9BACT</name>
<protein>
    <submittedName>
        <fullName evidence="2">Uncharacterized protein</fullName>
    </submittedName>
</protein>
<evidence type="ECO:0000256" key="1">
    <source>
        <dbReference type="SAM" id="MobiDB-lite"/>
    </source>
</evidence>
<evidence type="ECO:0000313" key="2">
    <source>
        <dbReference type="EMBL" id="AVD70185.1"/>
    </source>
</evidence>
<reference evidence="2 3" key="1">
    <citation type="journal article" date="2018" name="MBio">
        <title>Insights into the evolution of host association through the isolation and characterization of a novel human periodontal pathobiont, Desulfobulbus oralis.</title>
        <authorList>
            <person name="Cross K.L."/>
            <person name="Chirania P."/>
            <person name="Xiong W."/>
            <person name="Beall C.J."/>
            <person name="Elkins J.G."/>
            <person name="Giannone R.J."/>
            <person name="Griffen A.L."/>
            <person name="Guss A.M."/>
            <person name="Hettich R.L."/>
            <person name="Joshi S.S."/>
            <person name="Mokrzan E.M."/>
            <person name="Martin R.K."/>
            <person name="Zhulin I.B."/>
            <person name="Leys E.J."/>
            <person name="Podar M."/>
        </authorList>
    </citation>
    <scope>NUCLEOTIDE SEQUENCE [LARGE SCALE GENOMIC DNA]</scope>
    <source>
        <strain evidence="2 3">ORNL</strain>
    </source>
</reference>
<dbReference type="AlphaFoldDB" id="A0A2L1GKI4"/>